<dbReference type="Gene3D" id="3.40.30.10">
    <property type="entry name" value="Glutaredoxin"/>
    <property type="match status" value="1"/>
</dbReference>
<dbReference type="Pfam" id="PF01323">
    <property type="entry name" value="DSBA"/>
    <property type="match status" value="1"/>
</dbReference>
<dbReference type="STRING" id="1231657.A0A1Y1ZFI3"/>
<dbReference type="InterPro" id="IPR001853">
    <property type="entry name" value="DSBA-like_thioredoxin_dom"/>
</dbReference>
<name>A0A1Y1ZFI3_9PLEO</name>
<evidence type="ECO:0000313" key="2">
    <source>
        <dbReference type="EMBL" id="ORY09032.1"/>
    </source>
</evidence>
<comment type="caution">
    <text evidence="2">The sequence shown here is derived from an EMBL/GenBank/DDBJ whole genome shotgun (WGS) entry which is preliminary data.</text>
</comment>
<dbReference type="GO" id="GO:0016491">
    <property type="term" value="F:oxidoreductase activity"/>
    <property type="evidence" value="ECO:0007669"/>
    <property type="project" value="InterPro"/>
</dbReference>
<dbReference type="EMBL" id="MCFA01000092">
    <property type="protein sequence ID" value="ORY09032.1"/>
    <property type="molecule type" value="Genomic_DNA"/>
</dbReference>
<keyword evidence="3" id="KW-1185">Reference proteome</keyword>
<gene>
    <name evidence="2" type="ORF">BCR34DRAFT_569120</name>
</gene>
<dbReference type="PANTHER" id="PTHR13887:SF52">
    <property type="entry name" value="DSBA-LIKE THIOREDOXIN DOMAIN-CONTAINING PROTEIN"/>
    <property type="match status" value="1"/>
</dbReference>
<organism evidence="2 3">
    <name type="scientific">Clohesyomyces aquaticus</name>
    <dbReference type="NCBI Taxonomy" id="1231657"/>
    <lineage>
        <taxon>Eukaryota</taxon>
        <taxon>Fungi</taxon>
        <taxon>Dikarya</taxon>
        <taxon>Ascomycota</taxon>
        <taxon>Pezizomycotina</taxon>
        <taxon>Dothideomycetes</taxon>
        <taxon>Pleosporomycetidae</taxon>
        <taxon>Pleosporales</taxon>
        <taxon>Lindgomycetaceae</taxon>
        <taxon>Clohesyomyces</taxon>
    </lineage>
</organism>
<evidence type="ECO:0000259" key="1">
    <source>
        <dbReference type="Pfam" id="PF01323"/>
    </source>
</evidence>
<accession>A0A1Y1ZFI3</accession>
<dbReference type="SUPFAM" id="SSF52833">
    <property type="entry name" value="Thioredoxin-like"/>
    <property type="match status" value="1"/>
</dbReference>
<evidence type="ECO:0000313" key="3">
    <source>
        <dbReference type="Proteomes" id="UP000193144"/>
    </source>
</evidence>
<dbReference type="OrthoDB" id="1930760at2759"/>
<dbReference type="PANTHER" id="PTHR13887">
    <property type="entry name" value="GLUTATHIONE S-TRANSFERASE KAPPA"/>
    <property type="match status" value="1"/>
</dbReference>
<sequence>MPYESTISFTLDTICPWTYIAYLRFSRALSTYRTQSSPSPRVTFTLKILPYQLYPNASSEGVDRYQWYLDEKYNGSKEKMEMYVGYMRSLGKAEGMSVEFGEGEEKERGVMANTLNAHRVIWCVQERRGEEGVRACLESLYASYFSQHAHPSSPSTLLKACLASGLSEQEAKSIVEDESEGAMETKMLMREQAGNGVDSVPYVVFEGRRRDFTAVGAKEEGEYEKFLGMVEKEA</sequence>
<dbReference type="InterPro" id="IPR036249">
    <property type="entry name" value="Thioredoxin-like_sf"/>
</dbReference>
<dbReference type="AlphaFoldDB" id="A0A1Y1ZFI3"/>
<proteinExistence type="predicted"/>
<dbReference type="Proteomes" id="UP000193144">
    <property type="component" value="Unassembled WGS sequence"/>
</dbReference>
<feature type="domain" description="DSBA-like thioredoxin" evidence="1">
    <location>
        <begin position="6"/>
        <end position="220"/>
    </location>
</feature>
<protein>
    <submittedName>
        <fullName evidence="2">Thioredoxin-like protein</fullName>
    </submittedName>
</protein>
<reference evidence="2 3" key="1">
    <citation type="submission" date="2016-07" db="EMBL/GenBank/DDBJ databases">
        <title>Pervasive Adenine N6-methylation of Active Genes in Fungi.</title>
        <authorList>
            <consortium name="DOE Joint Genome Institute"/>
            <person name="Mondo S.J."/>
            <person name="Dannebaum R.O."/>
            <person name="Kuo R.C."/>
            <person name="Labutti K."/>
            <person name="Haridas S."/>
            <person name="Kuo A."/>
            <person name="Salamov A."/>
            <person name="Ahrendt S.R."/>
            <person name="Lipzen A."/>
            <person name="Sullivan W."/>
            <person name="Andreopoulos W.B."/>
            <person name="Clum A."/>
            <person name="Lindquist E."/>
            <person name="Daum C."/>
            <person name="Ramamoorthy G.K."/>
            <person name="Gryganskyi A."/>
            <person name="Culley D."/>
            <person name="Magnuson J.K."/>
            <person name="James T.Y."/>
            <person name="O'Malley M.A."/>
            <person name="Stajich J.E."/>
            <person name="Spatafora J.W."/>
            <person name="Visel A."/>
            <person name="Grigoriev I.V."/>
        </authorList>
    </citation>
    <scope>NUCLEOTIDE SEQUENCE [LARGE SCALE GENOMIC DNA]</scope>
    <source>
        <strain evidence="2 3">CBS 115471</strain>
    </source>
</reference>